<evidence type="ECO:0000313" key="4">
    <source>
        <dbReference type="Proteomes" id="UP000297725"/>
    </source>
</evidence>
<dbReference type="InterPro" id="IPR025935">
    <property type="entry name" value="AbiH"/>
</dbReference>
<evidence type="ECO:0000313" key="1">
    <source>
        <dbReference type="EMBL" id="QCA28740.1"/>
    </source>
</evidence>
<reference evidence="2 4" key="1">
    <citation type="submission" date="2019-03" db="EMBL/GenBank/DDBJ databases">
        <title>Vagococcus sp. was isolated fron gut of Carduelis flavirostris.</title>
        <authorList>
            <person name="Ge Y."/>
        </authorList>
    </citation>
    <scope>NUCLEOTIDE SEQUENCE [LARGE SCALE GENOMIC DNA]</scope>
    <source>
        <strain evidence="2 4">CF-210</strain>
    </source>
</reference>
<dbReference type="RefSeq" id="WP_135254655.1">
    <property type="nucleotide sequence ID" value="NZ_CP038865.1"/>
</dbReference>
<dbReference type="EMBL" id="CP038865">
    <property type="protein sequence ID" value="QCA28740.1"/>
    <property type="molecule type" value="Genomic_DNA"/>
</dbReference>
<evidence type="ECO:0000313" key="2">
    <source>
        <dbReference type="EMBL" id="TFZ40452.1"/>
    </source>
</evidence>
<organism evidence="2 4">
    <name type="scientific">Vagococcus xieshaowenii</name>
    <dbReference type="NCBI Taxonomy" id="2562451"/>
    <lineage>
        <taxon>Bacteria</taxon>
        <taxon>Bacillati</taxon>
        <taxon>Bacillota</taxon>
        <taxon>Bacilli</taxon>
        <taxon>Lactobacillales</taxon>
        <taxon>Enterococcaceae</taxon>
        <taxon>Vagococcus</taxon>
    </lineage>
</organism>
<evidence type="ECO:0008006" key="5">
    <source>
        <dbReference type="Google" id="ProtNLM"/>
    </source>
</evidence>
<gene>
    <name evidence="2" type="ORF">E4031_06575</name>
    <name evidence="1" type="ORF">E4Z98_05200</name>
</gene>
<proteinExistence type="predicted"/>
<evidence type="ECO:0000313" key="3">
    <source>
        <dbReference type="Proteomes" id="UP000296883"/>
    </source>
</evidence>
<reference evidence="1 3" key="2">
    <citation type="journal article" date="2020" name="Int. J. Syst. Evol. Microbiol.">
        <title>Vagococcus xieshaowenii sp. nov., isolated from snow finch (Montifringilla taczanowskii) cloacal content.</title>
        <authorList>
            <person name="Ge Y."/>
            <person name="Yang J."/>
            <person name="Lai X.H."/>
            <person name="Zhang G."/>
            <person name="Jin D."/>
            <person name="Lu S."/>
            <person name="Wang B."/>
            <person name="Huang Y."/>
            <person name="Huang Y."/>
            <person name="Ren Z."/>
            <person name="Zhang X."/>
            <person name="Xu J."/>
        </authorList>
    </citation>
    <scope>NUCLEOTIDE SEQUENCE [LARGE SCALE GENOMIC DNA]</scope>
    <source>
        <strain evidence="1">Personal::cf-49</strain>
        <strain evidence="3">personal::cf-49</strain>
    </source>
</reference>
<dbReference type="Pfam" id="PF14253">
    <property type="entry name" value="AbiH"/>
    <property type="match status" value="1"/>
</dbReference>
<dbReference type="AlphaFoldDB" id="A0AAJ5EEE0"/>
<dbReference type="EMBL" id="SRHU01000024">
    <property type="protein sequence ID" value="TFZ40452.1"/>
    <property type="molecule type" value="Genomic_DNA"/>
</dbReference>
<dbReference type="Proteomes" id="UP000296883">
    <property type="component" value="Chromosome"/>
</dbReference>
<sequence>MKNKLAIIGNGFDISHGLKTGYLDFANTLPIDIKKEWEKILIESEVHPKTWYSFEDAIDKITAKWQEQYFNTIIKRDDEFTEEVLLKKIEEINTIFFKMNTLLMEYLLGEDYKTIELKSSVKKILDFDTNIINFNYTGTVEKYVKSCIYYVHGSLMESEIVLGYKQRVEQTGIMSEATVFDKKKLREQLNFKRYLISLGLSKKALEKEMSEFKSHVRRMFSGRGGYVFDYSPALNKEFFDYINEWYKEKGWSTFNRFRKVDPIIYPLLLDEQLRNERLQQISPIINDYGEINNFSPAPISMNIDFTNVKELIILGHSLEADEELIVDIINELDNLEKIKLFVYSGEDYSNKINFLNNVSEIKAQIVYY</sequence>
<keyword evidence="3" id="KW-1185">Reference proteome</keyword>
<name>A0AAJ5EEE0_9ENTE</name>
<protein>
    <recommendedName>
        <fullName evidence="5">Bacteriophage abortive infection AbiH</fullName>
    </recommendedName>
</protein>
<dbReference type="Proteomes" id="UP000297725">
    <property type="component" value="Unassembled WGS sequence"/>
</dbReference>
<accession>A0AAJ5EEE0</accession>